<feature type="compositionally biased region" description="Basic and acidic residues" evidence="1">
    <location>
        <begin position="236"/>
        <end position="251"/>
    </location>
</feature>
<evidence type="ECO:0000313" key="3">
    <source>
        <dbReference type="RefSeq" id="XP_053541116.1"/>
    </source>
</evidence>
<protein>
    <submittedName>
        <fullName evidence="3">Uncharacterized protein LOC108273513</fullName>
    </submittedName>
</protein>
<accession>A0A9F7RFA5</accession>
<reference evidence="3" key="2">
    <citation type="submission" date="2025-08" db="UniProtKB">
        <authorList>
            <consortium name="RefSeq"/>
        </authorList>
    </citation>
    <scope>IDENTIFICATION</scope>
    <source>
        <tissue evidence="3">Blood</tissue>
    </source>
</reference>
<gene>
    <name evidence="3" type="primary">LOC108273513</name>
</gene>
<reference evidence="2" key="1">
    <citation type="journal article" date="2016" name="Nat. Commun.">
        <title>The channel catfish genome sequence provides insights into the evolution of scale formation in teleosts.</title>
        <authorList>
            <person name="Liu Z."/>
            <person name="Liu S."/>
            <person name="Yao J."/>
            <person name="Bao L."/>
            <person name="Zhang J."/>
            <person name="Li Y."/>
            <person name="Jiang C."/>
            <person name="Sun L."/>
            <person name="Wang R."/>
            <person name="Zhang Y."/>
            <person name="Zhou T."/>
            <person name="Zeng Q."/>
            <person name="Fu Q."/>
            <person name="Gao S."/>
            <person name="Li N."/>
            <person name="Koren S."/>
            <person name="Jiang Y."/>
            <person name="Zimin A."/>
            <person name="Xu P."/>
            <person name="Phillippy A.M."/>
            <person name="Geng X."/>
            <person name="Song L."/>
            <person name="Sun F."/>
            <person name="Li C."/>
            <person name="Wang X."/>
            <person name="Chen A."/>
            <person name="Jin Y."/>
            <person name="Yuan Z."/>
            <person name="Yang Y."/>
            <person name="Tan S."/>
            <person name="Peatman E."/>
            <person name="Lu J."/>
            <person name="Qin Z."/>
            <person name="Dunham R."/>
            <person name="Li Z."/>
            <person name="Sonstegard T."/>
            <person name="Feng J."/>
            <person name="Danzmann R.G."/>
            <person name="Schroeder S."/>
            <person name="Scheffler B."/>
            <person name="Duke M.V."/>
            <person name="Ballard L."/>
            <person name="Kucuktas H."/>
            <person name="Kaltenboeck L."/>
            <person name="Liu H."/>
            <person name="Armbruster J."/>
            <person name="Xie Y."/>
            <person name="Kirby M.L."/>
            <person name="Tian Y."/>
            <person name="Flanagan M.E."/>
            <person name="Mu W."/>
            <person name="Waldbieser G.C."/>
        </authorList>
    </citation>
    <scope>NUCLEOTIDE SEQUENCE [LARGE SCALE GENOMIC DNA]</scope>
    <source>
        <strain evidence="2">SDA103</strain>
    </source>
</reference>
<feature type="compositionally biased region" description="Basic residues" evidence="1">
    <location>
        <begin position="205"/>
        <end position="215"/>
    </location>
</feature>
<dbReference type="RefSeq" id="XP_053541116.1">
    <property type="nucleotide sequence ID" value="XM_053685141.1"/>
</dbReference>
<feature type="compositionally biased region" description="Polar residues" evidence="1">
    <location>
        <begin position="275"/>
        <end position="290"/>
    </location>
</feature>
<evidence type="ECO:0000256" key="1">
    <source>
        <dbReference type="SAM" id="MobiDB-lite"/>
    </source>
</evidence>
<dbReference type="GeneID" id="108273513"/>
<keyword evidence="2" id="KW-1185">Reference proteome</keyword>
<organism evidence="2 3">
    <name type="scientific">Ictalurus punctatus</name>
    <name type="common">Channel catfish</name>
    <name type="synonym">Silurus punctatus</name>
    <dbReference type="NCBI Taxonomy" id="7998"/>
    <lineage>
        <taxon>Eukaryota</taxon>
        <taxon>Metazoa</taxon>
        <taxon>Chordata</taxon>
        <taxon>Craniata</taxon>
        <taxon>Vertebrata</taxon>
        <taxon>Euteleostomi</taxon>
        <taxon>Actinopterygii</taxon>
        <taxon>Neopterygii</taxon>
        <taxon>Teleostei</taxon>
        <taxon>Ostariophysi</taxon>
        <taxon>Siluriformes</taxon>
        <taxon>Ictaluridae</taxon>
        <taxon>Ictalurus</taxon>
    </lineage>
</organism>
<dbReference type="SUPFAM" id="SSF53098">
    <property type="entry name" value="Ribonuclease H-like"/>
    <property type="match status" value="1"/>
</dbReference>
<sequence>MKDLSTHTRLTPEQWVNRLNRFINNMSRNATVQTTLSTWGLSFENKLLNLTGRVLPAERILQGARAYENNPCDADWSKEMRGLPLMTSMPLEIWVLSHTRRNADVTHSLLQTLNKVPVGIHLQRPGMMEYDDRQEALQHRAVQQVQMRAGAHKKEIAPSPTAAPARRGQLPAEHSASRKDRRGRAGLTRLRPAIGGSNGEAPPLRRQRRRIKGRASSREGEENIVASRRTPRYKRGRDCRIVRVTHTEDAGPGKPPPRLGNPASAMSRRRRPSRLHQTPHSSTYNPFASP</sequence>
<proteinExistence type="predicted"/>
<dbReference type="Proteomes" id="UP000221080">
    <property type="component" value="Chromosome 13"/>
</dbReference>
<evidence type="ECO:0000313" key="2">
    <source>
        <dbReference type="Proteomes" id="UP000221080"/>
    </source>
</evidence>
<dbReference type="KEGG" id="ipu:108273513"/>
<feature type="region of interest" description="Disordered" evidence="1">
    <location>
        <begin position="149"/>
        <end position="290"/>
    </location>
</feature>
<dbReference type="AlphaFoldDB" id="A0A9F7RFA5"/>
<dbReference type="OrthoDB" id="445936at2759"/>
<name>A0A9F7RFA5_ICTPU</name>
<dbReference type="InterPro" id="IPR012337">
    <property type="entry name" value="RNaseH-like_sf"/>
</dbReference>